<evidence type="ECO:0000256" key="1">
    <source>
        <dbReference type="ARBA" id="ARBA00004370"/>
    </source>
</evidence>
<keyword evidence="4 5" id="KW-0472">Membrane</keyword>
<dbReference type="InterPro" id="IPR007792">
    <property type="entry name" value="T4SS_VirB3/TrbD/AvhB"/>
</dbReference>
<proteinExistence type="predicted"/>
<comment type="caution">
    <text evidence="6">The sequence shown here is derived from an EMBL/GenBank/DDBJ whole genome shotgun (WGS) entry which is preliminary data.</text>
</comment>
<dbReference type="Proteomes" id="UP000727456">
    <property type="component" value="Unassembled WGS sequence"/>
</dbReference>
<reference evidence="6 7" key="1">
    <citation type="submission" date="2020-03" db="EMBL/GenBank/DDBJ databases">
        <title>Genomic Encyclopedia of Type Strains, Phase III (KMG-III): the genomes of soil and plant-associated and newly described type strains.</title>
        <authorList>
            <person name="Whitman W."/>
        </authorList>
    </citation>
    <scope>NUCLEOTIDE SEQUENCE [LARGE SCALE GENOMIC DNA]</scope>
    <source>
        <strain evidence="6 7">CECT 8804</strain>
    </source>
</reference>
<gene>
    <name evidence="6" type="ORF">FHS31_002991</name>
</gene>
<evidence type="ECO:0000313" key="7">
    <source>
        <dbReference type="Proteomes" id="UP000727456"/>
    </source>
</evidence>
<keyword evidence="7" id="KW-1185">Reference proteome</keyword>
<name>A0ABX0TXB1_9SPHN</name>
<accession>A0ABX0TXB1</accession>
<sequence>MSPSDEPLIAEPVYLALSRPPMWLGVPLDAALPIAIAAVLVLLVTNNPVYAVMLGAAGFMAARLIVRHEPNAFRLLNLGLRTKWRNRDRGWWGGSSYSPLPVAPLRRKGFAGE</sequence>
<keyword evidence="2 5" id="KW-0812">Transmembrane</keyword>
<evidence type="ECO:0000313" key="6">
    <source>
        <dbReference type="EMBL" id="NIJ09359.1"/>
    </source>
</evidence>
<evidence type="ECO:0000256" key="5">
    <source>
        <dbReference type="SAM" id="Phobius"/>
    </source>
</evidence>
<feature type="transmembrane region" description="Helical" evidence="5">
    <location>
        <begin position="49"/>
        <end position="66"/>
    </location>
</feature>
<dbReference type="Pfam" id="PF05101">
    <property type="entry name" value="VirB3"/>
    <property type="match status" value="1"/>
</dbReference>
<dbReference type="RefSeq" id="WP_167074910.1">
    <property type="nucleotide sequence ID" value="NZ_JAAOZC010000010.1"/>
</dbReference>
<feature type="transmembrane region" description="Helical" evidence="5">
    <location>
        <begin position="21"/>
        <end position="43"/>
    </location>
</feature>
<organism evidence="6 7">
    <name type="scientific">Sphingomonas vulcanisoli</name>
    <dbReference type="NCBI Taxonomy" id="1658060"/>
    <lineage>
        <taxon>Bacteria</taxon>
        <taxon>Pseudomonadati</taxon>
        <taxon>Pseudomonadota</taxon>
        <taxon>Alphaproteobacteria</taxon>
        <taxon>Sphingomonadales</taxon>
        <taxon>Sphingomonadaceae</taxon>
        <taxon>Sphingomonas</taxon>
    </lineage>
</organism>
<keyword evidence="3 5" id="KW-1133">Transmembrane helix</keyword>
<evidence type="ECO:0000256" key="4">
    <source>
        <dbReference type="ARBA" id="ARBA00023136"/>
    </source>
</evidence>
<evidence type="ECO:0000256" key="2">
    <source>
        <dbReference type="ARBA" id="ARBA00022692"/>
    </source>
</evidence>
<protein>
    <submittedName>
        <fullName evidence="6">Type IV secretion system protein VirB3</fullName>
    </submittedName>
</protein>
<evidence type="ECO:0000256" key="3">
    <source>
        <dbReference type="ARBA" id="ARBA00022989"/>
    </source>
</evidence>
<comment type="subcellular location">
    <subcellularLocation>
        <location evidence="1">Membrane</location>
    </subcellularLocation>
</comment>
<dbReference type="EMBL" id="JAAOZC010000010">
    <property type="protein sequence ID" value="NIJ09359.1"/>
    <property type="molecule type" value="Genomic_DNA"/>
</dbReference>